<dbReference type="InterPro" id="IPR011047">
    <property type="entry name" value="Quinoprotein_ADH-like_sf"/>
</dbReference>
<dbReference type="SUPFAM" id="SSF50998">
    <property type="entry name" value="Quinoprotein alcohol dehydrogenase-like"/>
    <property type="match status" value="2"/>
</dbReference>
<dbReference type="RefSeq" id="WP_150078046.1">
    <property type="nucleotide sequence ID" value="NZ_VWOX01000011.1"/>
</dbReference>
<feature type="region of interest" description="Disordered" evidence="1">
    <location>
        <begin position="105"/>
        <end position="156"/>
    </location>
</feature>
<reference evidence="4 5" key="1">
    <citation type="submission" date="2019-08" db="EMBL/GenBank/DDBJ databases">
        <authorList>
            <person name="Dhanesh K."/>
            <person name="Kumar G."/>
            <person name="Sasikala C."/>
            <person name="Venkata Ramana C."/>
        </authorList>
    </citation>
    <scope>NUCLEOTIDE SEQUENCE [LARGE SCALE GENOMIC DNA]</scope>
    <source>
        <strain evidence="4 5">JC645</strain>
    </source>
</reference>
<evidence type="ECO:0000256" key="2">
    <source>
        <dbReference type="SAM" id="Phobius"/>
    </source>
</evidence>
<evidence type="ECO:0000259" key="3">
    <source>
        <dbReference type="Pfam" id="PF13360"/>
    </source>
</evidence>
<dbReference type="InterPro" id="IPR015943">
    <property type="entry name" value="WD40/YVTN_repeat-like_dom_sf"/>
</dbReference>
<dbReference type="PANTHER" id="PTHR34512:SF30">
    <property type="entry name" value="OUTER MEMBRANE PROTEIN ASSEMBLY FACTOR BAMB"/>
    <property type="match status" value="1"/>
</dbReference>
<sequence length="1128" mass="122521">MLANELIDRLERRGLLDQEIIEALREQLQQGGARVTPEAVAKLLVDNGQLTRFQATKLIGELRSSEYADESTIAAAEIVEDDLGLLDDSSAEPLEVEAVPVDAESDPFGGPFDSAPMAEPVGTADNGSQAAGMALGEDAGLGSDRPRARRTKPEPTKSQWDSFKVYGFLGIIGFLVLSGAGLYFLLSRGNADDRIKMANELYDQQNYTGAQERYLEFLDAFGDSNEHSSLARTRVTMTELYRAEGMSDPTYALQLAKEKLPEIENEEGLNEERGNLAALLVDIAENIANEASEKSETAAKRELLEKLEEQIQLTENPMYMTGAMRTTLSGRMKEIEEARGRVQRDINRNERLDAAVDQMTKLLDAKSTKQAYDVRFELLRDFPELADNERLAKLIKRASEIQQELVESSAELPEQIPAGKESELKLIVLNAREGERVPDLRDEVIFIRSKGSVLALNGEDGTLLWRRYVGYTQDHSPVRLDDGTAVLLSESSALSVERCDGRSGDVDWRVKIGEPFNQPVVEDDEIYVATESGRLVSLDATTGDARWAKQIPQSLEVGPGVDRRNSIAYIPGDHSNLYVLNSRDGSSIESFYTGHAAGTIVVPPIPMLEHLFVVENKGPDYCLVHILGVDPDGRNVRKAQDPIRMSGNVVVSPIVAQQRRLIVLTDLGEIAVFDVEVTSETEKVSVVAKQLASYSAPTLTQMAVGRSQMWTTGSRIGRYELQVNRGRVVPDWFQHEGDTFIGQPLAIGEALVHARQLRGTSGLRVSAVDPKTGEELWRNDIGAPVVMVKQTDAGVHALTSQAALYELDAQALQTGATRAPLENRGGSGVIMRFENPLAIDEQRSVLINKASGEGGQQVAIYDPTRNTEKLRLVSLNLLSGKPSGPGLVAGGGLFLPLNTGRAVVMNYLTGSQLGSPFQPVSDPVGEVWWSNVVRVPDDPGQVVLTDSRKWLYRLRVGDQMKELAEAELPQPTLGTIAGVGNVLMAAVSGPAADSIVGHDLIDLKQKFQTQMDGRVIWGPAAAGQQGLVLTDDHVLRGIAPGDGKLTYSIPVPKGLPVGDPLIHDGSLILASDSGWVIVVDASTGELKGKTELGQPLSATPMVLKDRLLVPGAEGVVYVIPIPSEVEGE</sequence>
<evidence type="ECO:0000256" key="1">
    <source>
        <dbReference type="SAM" id="MobiDB-lite"/>
    </source>
</evidence>
<dbReference type="PANTHER" id="PTHR34512">
    <property type="entry name" value="CELL SURFACE PROTEIN"/>
    <property type="match status" value="1"/>
</dbReference>
<protein>
    <submittedName>
        <fullName evidence="4">PQQ-binding-like beta-propeller repeat protein</fullName>
    </submittedName>
</protein>
<keyword evidence="2" id="KW-0812">Transmembrane</keyword>
<accession>A0A5M6D3Z3</accession>
<dbReference type="InterPro" id="IPR018391">
    <property type="entry name" value="PQQ_b-propeller_rpt"/>
</dbReference>
<dbReference type="Gene3D" id="2.130.10.10">
    <property type="entry name" value="YVTN repeat-like/Quinoprotein amine dehydrogenase"/>
    <property type="match status" value="3"/>
</dbReference>
<evidence type="ECO:0000313" key="5">
    <source>
        <dbReference type="Proteomes" id="UP000324479"/>
    </source>
</evidence>
<proteinExistence type="predicted"/>
<dbReference type="Proteomes" id="UP000324479">
    <property type="component" value="Unassembled WGS sequence"/>
</dbReference>
<keyword evidence="2" id="KW-1133">Transmembrane helix</keyword>
<dbReference type="Pfam" id="PF13360">
    <property type="entry name" value="PQQ_2"/>
    <property type="match status" value="1"/>
</dbReference>
<dbReference type="EMBL" id="VWOX01000011">
    <property type="protein sequence ID" value="KAA5541002.1"/>
    <property type="molecule type" value="Genomic_DNA"/>
</dbReference>
<organism evidence="4 5">
    <name type="scientific">Roseiconus nitratireducens</name>
    <dbReference type="NCBI Taxonomy" id="2605748"/>
    <lineage>
        <taxon>Bacteria</taxon>
        <taxon>Pseudomonadati</taxon>
        <taxon>Planctomycetota</taxon>
        <taxon>Planctomycetia</taxon>
        <taxon>Pirellulales</taxon>
        <taxon>Pirellulaceae</taxon>
        <taxon>Roseiconus</taxon>
    </lineage>
</organism>
<comment type="caution">
    <text evidence="4">The sequence shown here is derived from an EMBL/GenBank/DDBJ whole genome shotgun (WGS) entry which is preliminary data.</text>
</comment>
<dbReference type="SMART" id="SM00564">
    <property type="entry name" value="PQQ"/>
    <property type="match status" value="6"/>
</dbReference>
<gene>
    <name evidence="4" type="ORF">FYK55_19070</name>
</gene>
<evidence type="ECO:0000313" key="4">
    <source>
        <dbReference type="EMBL" id="KAA5541002.1"/>
    </source>
</evidence>
<keyword evidence="5" id="KW-1185">Reference proteome</keyword>
<feature type="transmembrane region" description="Helical" evidence="2">
    <location>
        <begin position="165"/>
        <end position="186"/>
    </location>
</feature>
<feature type="domain" description="Pyrrolo-quinoline quinone repeat" evidence="3">
    <location>
        <begin position="438"/>
        <end position="586"/>
    </location>
</feature>
<name>A0A5M6D3Z3_9BACT</name>
<dbReference type="AlphaFoldDB" id="A0A5M6D3Z3"/>
<dbReference type="InterPro" id="IPR002372">
    <property type="entry name" value="PQQ_rpt_dom"/>
</dbReference>
<keyword evidence="2" id="KW-0472">Membrane</keyword>